<evidence type="ECO:0000256" key="10">
    <source>
        <dbReference type="ARBA" id="ARBA00070718"/>
    </source>
</evidence>
<evidence type="ECO:0000256" key="5">
    <source>
        <dbReference type="ARBA" id="ARBA00022737"/>
    </source>
</evidence>
<comment type="subunit">
    <text evidence="9">Component of a complex with CDC20, CDC27, SPATC1 and TUBG1. Interacts with NEUROD2. Interacts with dimeric MAD2L1 in its closed conformation form. Interacts with BUB1B. The phosphorylated form interacts with APC/C. Interacts with NINL. May interact with MAD2L2. Interacts with CDK5RAP2. Interacts with SIRT2. Interacts with isoform 1 of NEK2. Interacts with HSF1 (via phosphorylated form); this interaction occurs in mitosis in a MAD2L1-dependent manner and prevents PLK1-stimulated degradation of HSF1 by blocking the recruitment of the SCF(BTRC) ubiquitin ligase complex. Interacts (via the N-terminal substrate-binding domain) with FBXO5. Interacts with CCNF. Interacts with USP22.</text>
</comment>
<feature type="region of interest" description="Disordered" evidence="14">
    <location>
        <begin position="40"/>
        <end position="113"/>
    </location>
</feature>
<name>A0A7M7PIW5_STRPU</name>
<comment type="pathway">
    <text evidence="1">Protein modification; protein ubiquitination.</text>
</comment>
<feature type="compositionally biased region" description="Polar residues" evidence="14">
    <location>
        <begin position="44"/>
        <end position="68"/>
    </location>
</feature>
<dbReference type="EnsemblMetazoa" id="XM_030996304">
    <property type="protein sequence ID" value="XP_030852164"/>
    <property type="gene ID" value="LOC578664"/>
</dbReference>
<comment type="function">
    <text evidence="12">Substrate-specific adapter of the anaphase promoting complex/cyclosome (APC/C) complex that confers substrate specificity by binding to substrates and targeting them to the APC/C complex for ubiquitination and degradation. Recognizes and binds the destruction box (D box) on protein substrates. Involved in the metaphase/anaphase transition of cell cycle. Is regulated by MAD2L1: in metaphase the MAD2L1-CDC20-APC/C ternary complex is inactive and in anaphase the CDC20-APC/C binary complex is active in degrading substrates. The CDC20-APC/C complex positively regulates the formation of synaptic vesicle clustering at active zone to the presynaptic membrane in postmitotic neurons. CDC20-APC/C-induced degradation of NEUROD2 induces presynaptic differentiation. The CDC20-APC/C complex promotes proper dilation formation and radial migration by degrading CCDC41.</text>
</comment>
<dbReference type="InterPro" id="IPR033010">
    <property type="entry name" value="Cdc20/Fizzy"/>
</dbReference>
<evidence type="ECO:0000256" key="2">
    <source>
        <dbReference type="ARBA" id="ARBA00006445"/>
    </source>
</evidence>
<evidence type="ECO:0000256" key="1">
    <source>
        <dbReference type="ARBA" id="ARBA00004906"/>
    </source>
</evidence>
<evidence type="ECO:0000259" key="15">
    <source>
        <dbReference type="Pfam" id="PF24807"/>
    </source>
</evidence>
<feature type="repeat" description="WD" evidence="13">
    <location>
        <begin position="471"/>
        <end position="503"/>
    </location>
</feature>
<dbReference type="InterPro" id="IPR001680">
    <property type="entry name" value="WD40_rpt"/>
</dbReference>
<dbReference type="GO" id="GO:0005680">
    <property type="term" value="C:anaphase-promoting complex"/>
    <property type="evidence" value="ECO:0000318"/>
    <property type="project" value="GO_Central"/>
</dbReference>
<dbReference type="Gene3D" id="2.130.10.10">
    <property type="entry name" value="YVTN repeat-like/Quinoprotein amine dehydrogenase"/>
    <property type="match status" value="1"/>
</dbReference>
<dbReference type="InParanoid" id="A0A7M7PIW5"/>
<keyword evidence="3 13" id="KW-0853">WD repeat</keyword>
<dbReference type="GO" id="GO:0010997">
    <property type="term" value="F:anaphase-promoting complex binding"/>
    <property type="evidence" value="ECO:0000318"/>
    <property type="project" value="GO_Central"/>
</dbReference>
<feature type="compositionally biased region" description="Polar residues" evidence="14">
    <location>
        <begin position="522"/>
        <end position="534"/>
    </location>
</feature>
<evidence type="ECO:0000256" key="11">
    <source>
        <dbReference type="ARBA" id="ARBA00079207"/>
    </source>
</evidence>
<evidence type="ECO:0000256" key="12">
    <source>
        <dbReference type="ARBA" id="ARBA00093365"/>
    </source>
</evidence>
<evidence type="ECO:0000256" key="4">
    <source>
        <dbReference type="ARBA" id="ARBA00022618"/>
    </source>
</evidence>
<reference evidence="16" key="2">
    <citation type="submission" date="2021-01" db="UniProtKB">
        <authorList>
            <consortium name="EnsemblMetazoa"/>
        </authorList>
    </citation>
    <scope>IDENTIFICATION</scope>
</reference>
<accession>A0A7M7PIW5</accession>
<evidence type="ECO:0000256" key="8">
    <source>
        <dbReference type="ARBA" id="ARBA00023306"/>
    </source>
</evidence>
<dbReference type="PANTHER" id="PTHR19918:SF8">
    <property type="entry name" value="FI02843P"/>
    <property type="match status" value="1"/>
</dbReference>
<dbReference type="SMART" id="SM00320">
    <property type="entry name" value="WD40"/>
    <property type="match status" value="7"/>
</dbReference>
<sequence>MLRSVSKASAMSHFYSEIEKLTKLDGPTGGPDMRWQRKAKEVSSCGNVSMNKSLNTSSMSPMKMSNRSFGVAKTPSKTPGGTIRSKTPGKGKSKTPTRTPGGDRFIPNRSATNFDLGNFKLQDQSTNIGENTDPALMMSPSKLEYQKAMAENLNGDLMNSKILCYKNKPPNAPEGYQNNLKVMYSHNKTPGSTKKPIRHIPQQPERILDAPDMLDDYYLNLLDWSCHNHLAVALANNVYLWNAASGDIKQLMQLEGPEDYVTSVSWITEGNYLAVGTSSGDVQLWDVESGKRLRCMQGHAARVGSLSWNSYILSSGSRSGNIHHHDVRVASYHVGTLAGHTQEVCGLKWSPDGRYLASGGNDNLLNIWPTFSATPCNVPIYTLNQHQAAVKALAWCPWQPSVLASGGGTADRHIRFWNSNTGSCLNSVDTKSQVCALLWSKEHKELISAHGFAQNQLVIWKYPTMVRIAELLGHTSRILHMAMSPDGTTVVSAAADETLRLWKCFSVDPKSKKEKSSNSVKLPSNSISRRQNIR</sequence>
<feature type="repeat" description="WD" evidence="13">
    <location>
        <begin position="337"/>
        <end position="368"/>
    </location>
</feature>
<dbReference type="OMA" id="PVKSHHG"/>
<dbReference type="GO" id="GO:0051301">
    <property type="term" value="P:cell division"/>
    <property type="evidence" value="ECO:0007669"/>
    <property type="project" value="UniProtKB-KW"/>
</dbReference>
<feature type="repeat" description="WD" evidence="13">
    <location>
        <begin position="254"/>
        <end position="295"/>
    </location>
</feature>
<dbReference type="KEGG" id="spu:578664"/>
<keyword evidence="7" id="KW-0833">Ubl conjugation pathway</keyword>
<evidence type="ECO:0000256" key="9">
    <source>
        <dbReference type="ARBA" id="ARBA00062231"/>
    </source>
</evidence>
<comment type="similarity">
    <text evidence="2">Belongs to the WD repeat CDC20/Fizzy family.</text>
</comment>
<evidence type="ECO:0000256" key="6">
    <source>
        <dbReference type="ARBA" id="ARBA00022776"/>
    </source>
</evidence>
<dbReference type="FunFam" id="2.130.10.10:FF:000224">
    <property type="entry name" value="cell division cycle protein 20 homolog"/>
    <property type="match status" value="1"/>
</dbReference>
<dbReference type="FunCoup" id="A0A7M7PIW5">
    <property type="interactions" value="1155"/>
</dbReference>
<evidence type="ECO:0000313" key="17">
    <source>
        <dbReference type="Proteomes" id="UP000007110"/>
    </source>
</evidence>
<proteinExistence type="inferred from homology"/>
<dbReference type="InterPro" id="IPR056150">
    <property type="entry name" value="WD40_CDC20-Fz"/>
</dbReference>
<dbReference type="Proteomes" id="UP000007110">
    <property type="component" value="Unassembled WGS sequence"/>
</dbReference>
<dbReference type="PROSITE" id="PS50082">
    <property type="entry name" value="WD_REPEATS_2"/>
    <property type="match status" value="3"/>
</dbReference>
<evidence type="ECO:0000256" key="7">
    <source>
        <dbReference type="ARBA" id="ARBA00022786"/>
    </source>
</evidence>
<keyword evidence="6" id="KW-0498">Mitosis</keyword>
<evidence type="ECO:0000313" key="16">
    <source>
        <dbReference type="EnsemblMetazoa" id="XP_030852164"/>
    </source>
</evidence>
<dbReference type="GO" id="GO:1905786">
    <property type="term" value="P:positive regulation of anaphase-promoting complex-dependent catabolic process"/>
    <property type="evidence" value="ECO:0000318"/>
    <property type="project" value="GO_Central"/>
</dbReference>
<dbReference type="PROSITE" id="PS50294">
    <property type="entry name" value="WD_REPEATS_REGION"/>
    <property type="match status" value="3"/>
</dbReference>
<keyword evidence="17" id="KW-1185">Reference proteome</keyword>
<evidence type="ECO:0000256" key="14">
    <source>
        <dbReference type="SAM" id="MobiDB-lite"/>
    </source>
</evidence>
<dbReference type="GeneID" id="578664"/>
<dbReference type="AlphaFoldDB" id="A0A7M7PIW5"/>
<dbReference type="GO" id="GO:0031145">
    <property type="term" value="P:anaphase-promoting complex-dependent catabolic process"/>
    <property type="evidence" value="ECO:0000318"/>
    <property type="project" value="GO_Central"/>
</dbReference>
<keyword evidence="4" id="KW-0132">Cell division</keyword>
<dbReference type="CDD" id="cd00200">
    <property type="entry name" value="WD40"/>
    <property type="match status" value="1"/>
</dbReference>
<dbReference type="OrthoDB" id="10263272at2759"/>
<organism evidence="16 17">
    <name type="scientific">Strongylocentrotus purpuratus</name>
    <name type="common">Purple sea urchin</name>
    <dbReference type="NCBI Taxonomy" id="7668"/>
    <lineage>
        <taxon>Eukaryota</taxon>
        <taxon>Metazoa</taxon>
        <taxon>Echinodermata</taxon>
        <taxon>Eleutherozoa</taxon>
        <taxon>Echinozoa</taxon>
        <taxon>Echinoidea</taxon>
        <taxon>Euechinoidea</taxon>
        <taxon>Echinacea</taxon>
        <taxon>Camarodonta</taxon>
        <taxon>Echinidea</taxon>
        <taxon>Strongylocentrotidae</taxon>
        <taxon>Strongylocentrotus</taxon>
    </lineage>
</organism>
<dbReference type="GO" id="GO:1990757">
    <property type="term" value="F:ubiquitin ligase activator activity"/>
    <property type="evidence" value="ECO:0000318"/>
    <property type="project" value="GO_Central"/>
</dbReference>
<dbReference type="PANTHER" id="PTHR19918">
    <property type="entry name" value="CELL DIVISION CYCLE 20 CDC20 FIZZY -RELATED"/>
    <property type="match status" value="1"/>
</dbReference>
<feature type="region of interest" description="Disordered" evidence="14">
    <location>
        <begin position="510"/>
        <end position="534"/>
    </location>
</feature>
<dbReference type="Pfam" id="PF24807">
    <property type="entry name" value="WD40_CDC20-Fz"/>
    <property type="match status" value="1"/>
</dbReference>
<dbReference type="InterPro" id="IPR015943">
    <property type="entry name" value="WD40/YVTN_repeat-like_dom_sf"/>
</dbReference>
<dbReference type="InterPro" id="IPR036322">
    <property type="entry name" value="WD40_repeat_dom_sf"/>
</dbReference>
<keyword evidence="5" id="KW-0677">Repeat</keyword>
<feature type="domain" description="CDC20/Fizzy WD40" evidence="15">
    <location>
        <begin position="208"/>
        <end position="502"/>
    </location>
</feature>
<protein>
    <recommendedName>
        <fullName evidence="10">Cell division cycle protein 20 homolog</fullName>
    </recommendedName>
    <alternativeName>
        <fullName evidence="11">p55CDC</fullName>
    </alternativeName>
</protein>
<reference evidence="17" key="1">
    <citation type="submission" date="2015-02" db="EMBL/GenBank/DDBJ databases">
        <title>Genome sequencing for Strongylocentrotus purpuratus.</title>
        <authorList>
            <person name="Murali S."/>
            <person name="Liu Y."/>
            <person name="Vee V."/>
            <person name="English A."/>
            <person name="Wang M."/>
            <person name="Skinner E."/>
            <person name="Han Y."/>
            <person name="Muzny D.M."/>
            <person name="Worley K.C."/>
            <person name="Gibbs R.A."/>
        </authorList>
    </citation>
    <scope>NUCLEOTIDE SEQUENCE</scope>
</reference>
<dbReference type="RefSeq" id="XP_030852164.1">
    <property type="nucleotide sequence ID" value="XM_030996304.1"/>
</dbReference>
<evidence type="ECO:0000256" key="3">
    <source>
        <dbReference type="ARBA" id="ARBA00022574"/>
    </source>
</evidence>
<keyword evidence="8" id="KW-0131">Cell cycle</keyword>
<dbReference type="SUPFAM" id="SSF50978">
    <property type="entry name" value="WD40 repeat-like"/>
    <property type="match status" value="1"/>
</dbReference>
<evidence type="ECO:0000256" key="13">
    <source>
        <dbReference type="PROSITE-ProRule" id="PRU00221"/>
    </source>
</evidence>